<evidence type="ECO:0000256" key="2">
    <source>
        <dbReference type="SAM" id="Phobius"/>
    </source>
</evidence>
<sequence length="565" mass="59476">MTGPRLQAGRRAERERATAEEHVAARLRALDQVVRVGAGRLDEALLVPARALARRAGERLRLSGTHTVVALAGATGSGKSSLFNALSGADLSAVGVRRPTTGVAHAAVWGAEGAGPLLDWLEIPRRHHVRTPEGDVAENLRGLVLLDLPDHDSTEVAHRLEVDRLVALVDVLVWVLDPQKYADAAVHDRYLRPLARHGEVMVVVLNQVDRLPVGSTDAAVADVRRLLADDGLTGVPVLATSAVAQGGQDELRSVLIGAVAAHRAALRRVSADLDDVAAALDVVVAGPARNDLDPATSRALTATLSSAAGVAAVGVAVQQAAVHRAVAATGSPFTRWLRRLRPDPLRRLHLDRALARTGAGDGGGEGQGSGPPPVARTSLPASTAVERSRVDVALRALADSAAEDLPAPWPDAVRTAARGRFEDLPDALDRAVATTDLGLTRTPVWWRAVGLLQALLATLALAGGLWLAALYVLTVLRLPEPGTPMFREVPAPTALLLGGLLAGLLLALLARLLAVVGARRRRATAEMRLREAVAAVADELVLSPVRTELTAYGHLRDAVAQLHRR</sequence>
<evidence type="ECO:0000256" key="1">
    <source>
        <dbReference type="SAM" id="MobiDB-lite"/>
    </source>
</evidence>
<organism evidence="4 5">
    <name type="scientific">Pseudonocardia xinjiangensis</name>
    <dbReference type="NCBI Taxonomy" id="75289"/>
    <lineage>
        <taxon>Bacteria</taxon>
        <taxon>Bacillati</taxon>
        <taxon>Actinomycetota</taxon>
        <taxon>Actinomycetes</taxon>
        <taxon>Pseudonocardiales</taxon>
        <taxon>Pseudonocardiaceae</taxon>
        <taxon>Pseudonocardia</taxon>
    </lineage>
</organism>
<dbReference type="InterPro" id="IPR027417">
    <property type="entry name" value="P-loop_NTPase"/>
</dbReference>
<dbReference type="Proteomes" id="UP001296706">
    <property type="component" value="Unassembled WGS sequence"/>
</dbReference>
<keyword evidence="2" id="KW-0472">Membrane</keyword>
<accession>A0ABX1R805</accession>
<evidence type="ECO:0000313" key="4">
    <source>
        <dbReference type="EMBL" id="NMH76515.1"/>
    </source>
</evidence>
<dbReference type="Pfam" id="PF01926">
    <property type="entry name" value="MMR_HSR1"/>
    <property type="match status" value="1"/>
</dbReference>
<dbReference type="InterPro" id="IPR006073">
    <property type="entry name" value="GTP-bd"/>
</dbReference>
<evidence type="ECO:0000259" key="3">
    <source>
        <dbReference type="Pfam" id="PF01926"/>
    </source>
</evidence>
<reference evidence="4 5" key="1">
    <citation type="submission" date="2020-04" db="EMBL/GenBank/DDBJ databases">
        <authorList>
            <person name="Klaysubun C."/>
            <person name="Duangmal K."/>
            <person name="Lipun K."/>
        </authorList>
    </citation>
    <scope>NUCLEOTIDE SEQUENCE [LARGE SCALE GENOMIC DNA]</scope>
    <source>
        <strain evidence="4 5">JCM 11839</strain>
    </source>
</reference>
<feature type="region of interest" description="Disordered" evidence="1">
    <location>
        <begin position="356"/>
        <end position="382"/>
    </location>
</feature>
<feature type="domain" description="G" evidence="3">
    <location>
        <begin position="69"/>
        <end position="206"/>
    </location>
</feature>
<name>A0ABX1R805_9PSEU</name>
<gene>
    <name evidence="4" type="ORF">HF577_05280</name>
</gene>
<proteinExistence type="predicted"/>
<keyword evidence="2" id="KW-1133">Transmembrane helix</keyword>
<protein>
    <submittedName>
        <fullName evidence="4">ABC transporter</fullName>
    </submittedName>
</protein>
<comment type="caution">
    <text evidence="4">The sequence shown here is derived from an EMBL/GenBank/DDBJ whole genome shotgun (WGS) entry which is preliminary data.</text>
</comment>
<dbReference type="SUPFAM" id="SSF52540">
    <property type="entry name" value="P-loop containing nucleoside triphosphate hydrolases"/>
    <property type="match status" value="1"/>
</dbReference>
<evidence type="ECO:0000313" key="5">
    <source>
        <dbReference type="Proteomes" id="UP001296706"/>
    </source>
</evidence>
<feature type="transmembrane region" description="Helical" evidence="2">
    <location>
        <begin position="451"/>
        <end position="474"/>
    </location>
</feature>
<feature type="compositionally biased region" description="Gly residues" evidence="1">
    <location>
        <begin position="359"/>
        <end position="369"/>
    </location>
</feature>
<dbReference type="PANTHER" id="PTHR42698">
    <property type="entry name" value="GTPASE ERA"/>
    <property type="match status" value="1"/>
</dbReference>
<dbReference type="EMBL" id="JAAXKY010000010">
    <property type="protein sequence ID" value="NMH76515.1"/>
    <property type="molecule type" value="Genomic_DNA"/>
</dbReference>
<keyword evidence="2" id="KW-0812">Transmembrane</keyword>
<dbReference type="Gene3D" id="3.40.50.300">
    <property type="entry name" value="P-loop containing nucleotide triphosphate hydrolases"/>
    <property type="match status" value="1"/>
</dbReference>
<dbReference type="InterPro" id="IPR005662">
    <property type="entry name" value="GTPase_Era-like"/>
</dbReference>
<dbReference type="PANTHER" id="PTHR42698:SF1">
    <property type="entry name" value="GTPASE ERA, MITOCHONDRIAL"/>
    <property type="match status" value="1"/>
</dbReference>
<feature type="transmembrane region" description="Helical" evidence="2">
    <location>
        <begin position="494"/>
        <end position="518"/>
    </location>
</feature>
<keyword evidence="5" id="KW-1185">Reference proteome</keyword>